<organism evidence="3 4">
    <name type="scientific">Euzebya pacifica</name>
    <dbReference type="NCBI Taxonomy" id="1608957"/>
    <lineage>
        <taxon>Bacteria</taxon>
        <taxon>Bacillati</taxon>
        <taxon>Actinomycetota</taxon>
        <taxon>Nitriliruptoria</taxon>
        <taxon>Euzebyales</taxon>
    </lineage>
</organism>
<gene>
    <name evidence="3" type="ORF">DVS28_a4913</name>
</gene>
<feature type="region of interest" description="Disordered" evidence="1">
    <location>
        <begin position="1"/>
        <end position="24"/>
    </location>
</feature>
<keyword evidence="4" id="KW-1185">Reference proteome</keyword>
<dbReference type="EMBL" id="CP031165">
    <property type="protein sequence ID" value="AXV09570.1"/>
    <property type="molecule type" value="Genomic_DNA"/>
</dbReference>
<name>A0A346Y523_9ACTN</name>
<feature type="transmembrane region" description="Helical" evidence="2">
    <location>
        <begin position="28"/>
        <end position="47"/>
    </location>
</feature>
<evidence type="ECO:0000313" key="4">
    <source>
        <dbReference type="Proteomes" id="UP000264006"/>
    </source>
</evidence>
<dbReference type="Proteomes" id="UP000264006">
    <property type="component" value="Chromosome"/>
</dbReference>
<evidence type="ECO:0000313" key="3">
    <source>
        <dbReference type="EMBL" id="AXV09570.1"/>
    </source>
</evidence>
<proteinExistence type="predicted"/>
<evidence type="ECO:0000256" key="2">
    <source>
        <dbReference type="SAM" id="Phobius"/>
    </source>
</evidence>
<evidence type="ECO:0008006" key="5">
    <source>
        <dbReference type="Google" id="ProtNLM"/>
    </source>
</evidence>
<dbReference type="RefSeq" id="WP_114593732.1">
    <property type="nucleotide sequence ID" value="NZ_CP031165.1"/>
</dbReference>
<sequence length="219" mass="21727">MTQQIDRTTTAPAPAGRPPSSGPRVHRGWALMVVAGLVAAVANLAALGGTTDGVEVLAVAVDTPPGTPVGQLATTVVSLAVDDPDRLHLVTPARMGAELSGTVTTTRLAAGDLLRAGDLRPAADHSRAAMSVPIDASRAVAGGIAAGDVVDVLAEVDDVVVVIVDDAEVLDVATGGEGFASGSSLAIVLSVDEDDAIALSTAMRDSELDIVRTAGGVGG</sequence>
<accession>A0A346Y523</accession>
<protein>
    <recommendedName>
        <fullName evidence="5">SAF domain-containing protein</fullName>
    </recommendedName>
</protein>
<dbReference type="KEGG" id="euz:DVS28_a4913"/>
<reference evidence="3 4" key="1">
    <citation type="submission" date="2018-09" db="EMBL/GenBank/DDBJ databases">
        <title>Complete genome sequence of Euzebya sp. DY32-46 isolated from seawater of Pacific Ocean.</title>
        <authorList>
            <person name="Xu L."/>
            <person name="Wu Y.-H."/>
            <person name="Xu X.-W."/>
        </authorList>
    </citation>
    <scope>NUCLEOTIDE SEQUENCE [LARGE SCALE GENOMIC DNA]</scope>
    <source>
        <strain evidence="3 4">DY32-46</strain>
    </source>
</reference>
<dbReference type="AlphaFoldDB" id="A0A346Y523"/>
<keyword evidence="2" id="KW-0472">Membrane</keyword>
<keyword evidence="2" id="KW-1133">Transmembrane helix</keyword>
<dbReference type="OrthoDB" id="9837703at2"/>
<keyword evidence="2" id="KW-0812">Transmembrane</keyword>
<evidence type="ECO:0000256" key="1">
    <source>
        <dbReference type="SAM" id="MobiDB-lite"/>
    </source>
</evidence>